<evidence type="ECO:0008006" key="4">
    <source>
        <dbReference type="Google" id="ProtNLM"/>
    </source>
</evidence>
<name>A0A395IS39_9HELO</name>
<evidence type="ECO:0000256" key="1">
    <source>
        <dbReference type="SAM" id="MobiDB-lite"/>
    </source>
</evidence>
<proteinExistence type="predicted"/>
<accession>A0A395IS39</accession>
<comment type="caution">
    <text evidence="2">The sequence shown here is derived from an EMBL/GenBank/DDBJ whole genome shotgun (WGS) entry which is preliminary data.</text>
</comment>
<feature type="compositionally biased region" description="Basic and acidic residues" evidence="1">
    <location>
        <begin position="278"/>
        <end position="289"/>
    </location>
</feature>
<feature type="compositionally biased region" description="Polar residues" evidence="1">
    <location>
        <begin position="129"/>
        <end position="152"/>
    </location>
</feature>
<protein>
    <recommendedName>
        <fullName evidence="4">Arrestin-like N-terminal domain-containing protein</fullName>
    </recommendedName>
</protein>
<keyword evidence="3" id="KW-1185">Reference proteome</keyword>
<feature type="region of interest" description="Disordered" evidence="1">
    <location>
        <begin position="261"/>
        <end position="320"/>
    </location>
</feature>
<feature type="compositionally biased region" description="Basic and acidic residues" evidence="1">
    <location>
        <begin position="81"/>
        <end position="96"/>
    </location>
</feature>
<evidence type="ECO:0000313" key="3">
    <source>
        <dbReference type="Proteomes" id="UP000249056"/>
    </source>
</evidence>
<dbReference type="OrthoDB" id="7785529at2759"/>
<dbReference type="Proteomes" id="UP000249056">
    <property type="component" value="Unassembled WGS sequence"/>
</dbReference>
<reference evidence="2 3" key="1">
    <citation type="submission" date="2018-06" db="EMBL/GenBank/DDBJ databases">
        <title>Genome Sequence of the Brown Rot Fungal Pathogen Monilinia fructigena.</title>
        <authorList>
            <person name="Landi L."/>
            <person name="De Miccolis Angelini R.M."/>
            <person name="Pollastro S."/>
            <person name="Abate D."/>
            <person name="Faretra F."/>
            <person name="Romanazzi G."/>
        </authorList>
    </citation>
    <scope>NUCLEOTIDE SEQUENCE [LARGE SCALE GENOMIC DNA]</scope>
    <source>
        <strain evidence="2 3">Mfrg269</strain>
    </source>
</reference>
<feature type="compositionally biased region" description="Polar residues" evidence="1">
    <location>
        <begin position="261"/>
        <end position="277"/>
    </location>
</feature>
<sequence length="320" mass="35650">MAAYASGNPMKSQYFGNGYCSLFQDEVTLCGEGRLEAGIYRFNYELEFPNQGCSHKRRIRERNNIVPNLFNDYAANNNSRDFDVREEGRAGGESRYRPLGTPRPEQYRLNQYRNDQRGRGLLSQKIDESASQVGVSDNQIQPRSPAQSDVQSTFRYKGKEAERLKHEEYYPKSKTGLGGLSLSSAGSTSVFRKDLSQTFAPLIVDPTTLTAQVTASVRVPEDCFPTICGVPGQMVNFKYQVEVISTSWPIRFELDRISTSGPSAPSLSDLTPYPSNVTDDKQELERQRLLAEASAPSEFPEVEEEGESSQQGAASAPDDH</sequence>
<dbReference type="EMBL" id="QKRW01000020">
    <property type="protein sequence ID" value="RAL63135.1"/>
    <property type="molecule type" value="Genomic_DNA"/>
</dbReference>
<gene>
    <name evidence="2" type="ORF">DID88_004217</name>
</gene>
<evidence type="ECO:0000313" key="2">
    <source>
        <dbReference type="EMBL" id="RAL63135.1"/>
    </source>
</evidence>
<organism evidence="2 3">
    <name type="scientific">Monilinia fructigena</name>
    <dbReference type="NCBI Taxonomy" id="38457"/>
    <lineage>
        <taxon>Eukaryota</taxon>
        <taxon>Fungi</taxon>
        <taxon>Dikarya</taxon>
        <taxon>Ascomycota</taxon>
        <taxon>Pezizomycotina</taxon>
        <taxon>Leotiomycetes</taxon>
        <taxon>Helotiales</taxon>
        <taxon>Sclerotiniaceae</taxon>
        <taxon>Monilinia</taxon>
    </lineage>
</organism>
<feature type="region of interest" description="Disordered" evidence="1">
    <location>
        <begin position="81"/>
        <end position="106"/>
    </location>
</feature>
<feature type="compositionally biased region" description="Low complexity" evidence="1">
    <location>
        <begin position="308"/>
        <end position="320"/>
    </location>
</feature>
<dbReference type="AlphaFoldDB" id="A0A395IS39"/>
<feature type="region of interest" description="Disordered" evidence="1">
    <location>
        <begin position="127"/>
        <end position="152"/>
    </location>
</feature>